<reference evidence="4" key="1">
    <citation type="submission" date="2020-05" db="EMBL/GenBank/DDBJ databases">
        <authorList>
            <person name="Chiriac C."/>
            <person name="Salcher M."/>
            <person name="Ghai R."/>
            <person name="Kavagutti S V."/>
        </authorList>
    </citation>
    <scope>NUCLEOTIDE SEQUENCE</scope>
</reference>
<dbReference type="EMBL" id="CAEZZV010000217">
    <property type="protein sequence ID" value="CAB4789330.1"/>
    <property type="molecule type" value="Genomic_DNA"/>
</dbReference>
<dbReference type="Pfam" id="PF01661">
    <property type="entry name" value="Macro"/>
    <property type="match status" value="1"/>
</dbReference>
<proteinExistence type="predicted"/>
<accession>A0A6J7VR51</accession>
<gene>
    <name evidence="2" type="ORF">UFOPK1421_00921</name>
    <name evidence="3" type="ORF">UFOPK2921_01344</name>
    <name evidence="4" type="ORF">UFOPK4422_00282</name>
</gene>
<dbReference type="PROSITE" id="PS51154">
    <property type="entry name" value="MACRO"/>
    <property type="match status" value="1"/>
</dbReference>
<evidence type="ECO:0000259" key="1">
    <source>
        <dbReference type="PROSITE" id="PS51154"/>
    </source>
</evidence>
<dbReference type="SMART" id="SM00506">
    <property type="entry name" value="A1pp"/>
    <property type="match status" value="1"/>
</dbReference>
<evidence type="ECO:0000313" key="2">
    <source>
        <dbReference type="EMBL" id="CAB4545458.1"/>
    </source>
</evidence>
<evidence type="ECO:0000313" key="4">
    <source>
        <dbReference type="EMBL" id="CAB5113189.1"/>
    </source>
</evidence>
<evidence type="ECO:0000313" key="3">
    <source>
        <dbReference type="EMBL" id="CAB4789330.1"/>
    </source>
</evidence>
<dbReference type="InterPro" id="IPR002589">
    <property type="entry name" value="Macro_dom"/>
</dbReference>
<organism evidence="4">
    <name type="scientific">freshwater metagenome</name>
    <dbReference type="NCBI Taxonomy" id="449393"/>
    <lineage>
        <taxon>unclassified sequences</taxon>
        <taxon>metagenomes</taxon>
        <taxon>ecological metagenomes</taxon>
    </lineage>
</organism>
<feature type="domain" description="Macro" evidence="1">
    <location>
        <begin position="193"/>
        <end position="385"/>
    </location>
</feature>
<dbReference type="EMBL" id="CAEZSL010000091">
    <property type="protein sequence ID" value="CAB4545458.1"/>
    <property type="molecule type" value="Genomic_DNA"/>
</dbReference>
<protein>
    <submittedName>
        <fullName evidence="4">Unannotated protein</fullName>
    </submittedName>
</protein>
<dbReference type="InterPro" id="IPR043472">
    <property type="entry name" value="Macro_dom-like"/>
</dbReference>
<dbReference type="SUPFAM" id="SSF52949">
    <property type="entry name" value="Macro domain-like"/>
    <property type="match status" value="1"/>
</dbReference>
<sequence>MPASDAKKTQAFFLIDQLVARANAVLNPDRQITERNVRYYMTLGLIGKGQRVSELPESFTATLGHKGNQRFFTDVDRDLVITIKNGLANGQSVEALGGKPLTSKSMFLSESFRPAPASMYLRSFEVNSIISPDLTRLPEIQDTWTLHLRNDLTLTGSGTPPTIEAIRALKSFTEENFPPTRSHDYLLSEESYDFEDDEYQTGSLKIEIEYADIASPFEGLLINASNAEATPGGGASGRIWEVCGADILMQQRPTDLLPMKPGQAVFTGAGRGEDLGFSGVIHAFGPRWTSPVNKDAMNSGVKQHSLHGEEDTLIRTWQTILAMADERSENRLVAPLISSGLFGFPFQDCAEITFQTLLQTPTRVRHVQIRTVSRRLFEQLVETRYRVMRKLNII</sequence>
<name>A0A6J7VR51_9ZZZZ</name>
<dbReference type="AlphaFoldDB" id="A0A6J7VR51"/>
<dbReference type="Gene3D" id="3.40.220.10">
    <property type="entry name" value="Leucine Aminopeptidase, subunit E, domain 1"/>
    <property type="match status" value="1"/>
</dbReference>
<dbReference type="EMBL" id="CAFBRX010000016">
    <property type="protein sequence ID" value="CAB5113189.1"/>
    <property type="molecule type" value="Genomic_DNA"/>
</dbReference>